<dbReference type="EMBL" id="JACMSC010000004">
    <property type="protein sequence ID" value="KAG6525879.1"/>
    <property type="molecule type" value="Genomic_DNA"/>
</dbReference>
<dbReference type="PANTHER" id="PTHR33070:SF120">
    <property type="entry name" value="EXPRESSED PROTEIN"/>
    <property type="match status" value="1"/>
</dbReference>
<dbReference type="InterPro" id="IPR004320">
    <property type="entry name" value="BPS1_pln"/>
</dbReference>
<dbReference type="PANTHER" id="PTHR33070">
    <property type="entry name" value="OS06G0725500 PROTEIN"/>
    <property type="match status" value="1"/>
</dbReference>
<dbReference type="AlphaFoldDB" id="A0A8J5HRT6"/>
<name>A0A8J5HRT6_ZINOF</name>
<evidence type="ECO:0000313" key="2">
    <source>
        <dbReference type="Proteomes" id="UP000734854"/>
    </source>
</evidence>
<dbReference type="Pfam" id="PF03087">
    <property type="entry name" value="BPS1"/>
    <property type="match status" value="1"/>
</dbReference>
<evidence type="ECO:0000313" key="1">
    <source>
        <dbReference type="EMBL" id="KAG6525879.1"/>
    </source>
</evidence>
<sequence>MDGSRVGWLYQAVDHEMALRRQGEAVEKHEIHTHILLDMKLRKNIQNCFRSLKHMNDKEALSCTEDNEFDYQKVIESLKEARVLTLSLLQYVFNFLSMPRLKTKASRWFHISKALHKRIVTCESEHEDIEANDGSVWKTQYKLQTFQNSIEKFGEGLLTTFRPLTLISIQILENLLMFAPCSICV</sequence>
<reference evidence="1 2" key="1">
    <citation type="submission" date="2020-08" db="EMBL/GenBank/DDBJ databases">
        <title>Plant Genome Project.</title>
        <authorList>
            <person name="Zhang R.-G."/>
        </authorList>
    </citation>
    <scope>NUCLEOTIDE SEQUENCE [LARGE SCALE GENOMIC DNA]</scope>
    <source>
        <tissue evidence="1">Rhizome</tissue>
    </source>
</reference>
<accession>A0A8J5HRT6</accession>
<dbReference type="GO" id="GO:0048364">
    <property type="term" value="P:root development"/>
    <property type="evidence" value="ECO:0007669"/>
    <property type="project" value="InterPro"/>
</dbReference>
<organism evidence="1 2">
    <name type="scientific">Zingiber officinale</name>
    <name type="common">Ginger</name>
    <name type="synonym">Amomum zingiber</name>
    <dbReference type="NCBI Taxonomy" id="94328"/>
    <lineage>
        <taxon>Eukaryota</taxon>
        <taxon>Viridiplantae</taxon>
        <taxon>Streptophyta</taxon>
        <taxon>Embryophyta</taxon>
        <taxon>Tracheophyta</taxon>
        <taxon>Spermatophyta</taxon>
        <taxon>Magnoliopsida</taxon>
        <taxon>Liliopsida</taxon>
        <taxon>Zingiberales</taxon>
        <taxon>Zingiberaceae</taxon>
        <taxon>Zingiber</taxon>
    </lineage>
</organism>
<proteinExistence type="predicted"/>
<dbReference type="Proteomes" id="UP000734854">
    <property type="component" value="Unassembled WGS sequence"/>
</dbReference>
<comment type="caution">
    <text evidence="1">The sequence shown here is derived from an EMBL/GenBank/DDBJ whole genome shotgun (WGS) entry which is preliminary data.</text>
</comment>
<keyword evidence="2" id="KW-1185">Reference proteome</keyword>
<dbReference type="GO" id="GO:0048367">
    <property type="term" value="P:shoot system development"/>
    <property type="evidence" value="ECO:0007669"/>
    <property type="project" value="InterPro"/>
</dbReference>
<gene>
    <name evidence="1" type="ORF">ZIOFF_015850</name>
</gene>
<protein>
    <submittedName>
        <fullName evidence="1">Uncharacterized protein</fullName>
    </submittedName>
</protein>